<dbReference type="KEGG" id="cwo:Cwoe_0800"/>
<feature type="binding site" evidence="8">
    <location>
        <position position="157"/>
    </location>
    <ligand>
        <name>Zn(2+)</name>
        <dbReference type="ChEBI" id="CHEBI:29105"/>
        <label>1</label>
    </ligand>
</feature>
<feature type="domain" description="J" evidence="11">
    <location>
        <begin position="7"/>
        <end position="72"/>
    </location>
</feature>
<feature type="binding site" evidence="8">
    <location>
        <position position="210"/>
    </location>
    <ligand>
        <name>Zn(2+)</name>
        <dbReference type="ChEBI" id="CHEBI:29105"/>
        <label>1</label>
    </ligand>
</feature>
<evidence type="ECO:0000256" key="9">
    <source>
        <dbReference type="PROSITE-ProRule" id="PRU00546"/>
    </source>
</evidence>
<feature type="repeat" description="CXXCXGXG motif" evidence="8">
    <location>
        <begin position="157"/>
        <end position="164"/>
    </location>
</feature>
<dbReference type="CDD" id="cd06257">
    <property type="entry name" value="DnaJ"/>
    <property type="match status" value="1"/>
</dbReference>
<dbReference type="InterPro" id="IPR036410">
    <property type="entry name" value="HSP_DnaJ_Cys-rich_dom_sf"/>
</dbReference>
<comment type="similarity">
    <text evidence="6 8">Belongs to the DnaJ family.</text>
</comment>
<dbReference type="InterPro" id="IPR001305">
    <property type="entry name" value="HSP_DnaJ_Cys-rich_dom"/>
</dbReference>
<feature type="repeat" description="CXXCXGXG motif" evidence="8">
    <location>
        <begin position="196"/>
        <end position="203"/>
    </location>
</feature>
<dbReference type="FunFam" id="2.10.230.10:FF:000002">
    <property type="entry name" value="Molecular chaperone DnaJ"/>
    <property type="match status" value="1"/>
</dbReference>
<dbReference type="Pfam" id="PF00684">
    <property type="entry name" value="DnaJ_CXXCXGXG"/>
    <property type="match status" value="1"/>
</dbReference>
<evidence type="ECO:0000256" key="1">
    <source>
        <dbReference type="ARBA" id="ARBA00022723"/>
    </source>
</evidence>
<dbReference type="Gene3D" id="2.60.260.20">
    <property type="entry name" value="Urease metallochaperone UreE, N-terminal domain"/>
    <property type="match status" value="2"/>
</dbReference>
<dbReference type="PANTHER" id="PTHR43096:SF52">
    <property type="entry name" value="DNAJ HOMOLOG 1, MITOCHONDRIAL-RELATED"/>
    <property type="match status" value="1"/>
</dbReference>
<evidence type="ECO:0000256" key="10">
    <source>
        <dbReference type="SAM" id="MobiDB-lite"/>
    </source>
</evidence>
<evidence type="ECO:0000256" key="2">
    <source>
        <dbReference type="ARBA" id="ARBA00022737"/>
    </source>
</evidence>
<dbReference type="SUPFAM" id="SSF49493">
    <property type="entry name" value="HSP40/DnaJ peptide-binding domain"/>
    <property type="match status" value="2"/>
</dbReference>
<evidence type="ECO:0000256" key="3">
    <source>
        <dbReference type="ARBA" id="ARBA00022771"/>
    </source>
</evidence>
<comment type="function">
    <text evidence="8">Participates actively in the response to hyperosmotic and heat shock by preventing the aggregation of stress-denatured proteins and by disaggregating proteins, also in an autonomous, DnaK-independent fashion. Unfolded proteins bind initially to DnaJ; upon interaction with the DnaJ-bound protein, DnaK hydrolyzes its bound ATP, resulting in the formation of a stable complex. GrpE releases ADP from DnaK; ATP binding to DnaK triggers the release of the substrate protein, thus completing the reaction cycle. Several rounds of ATP-dependent interactions between DnaJ, DnaK and GrpE are required for fully efficient folding. Also involved, together with DnaK and GrpE, in the DNA replication of plasmids through activation of initiation proteins.</text>
</comment>
<gene>
    <name evidence="8" type="primary">dnaJ</name>
    <name evidence="13" type="ordered locus">Cwoe_0800</name>
</gene>
<evidence type="ECO:0000259" key="12">
    <source>
        <dbReference type="PROSITE" id="PS51188"/>
    </source>
</evidence>
<dbReference type="GO" id="GO:0051082">
    <property type="term" value="F:unfolded protein binding"/>
    <property type="evidence" value="ECO:0007669"/>
    <property type="project" value="UniProtKB-UniRule"/>
</dbReference>
<dbReference type="GO" id="GO:0005524">
    <property type="term" value="F:ATP binding"/>
    <property type="evidence" value="ECO:0007669"/>
    <property type="project" value="InterPro"/>
</dbReference>
<evidence type="ECO:0000313" key="13">
    <source>
        <dbReference type="EMBL" id="ADB49233.1"/>
    </source>
</evidence>
<dbReference type="NCBIfam" id="NF008035">
    <property type="entry name" value="PRK10767.1"/>
    <property type="match status" value="1"/>
</dbReference>
<dbReference type="PROSITE" id="PS00636">
    <property type="entry name" value="DNAJ_1"/>
    <property type="match status" value="1"/>
</dbReference>
<sequence>MAATKPDLYKILGVGKNATDEEIKKSYRKLARQYHPDTNQGDARAEERFKEVSAAYDVLSDPEKRKAYDRGTGPFAAGGGTTGGFDPNAFGGGSFRDIFSDLFGGGGGGGRGGAGPRTGTRPRAQRGRDLETEVSLTFQEAIDGTQASLAVPTSTRCETCHGSGARPGTAPTVCPVCHGRGVESQGQGLFSISTPCSRCSGTGTIIEDPCPTCGGSGARRTIKRLKVNIPAGVRDGSRVRIAGKGEVGANGGEPGDLFVVTRVADSPVFKHLGDRVEVEVPLTVPEALLGATVEVPTLRGSKKLRVAPGTKHGTVQRLRGEGAPRLGGRGRGDIHYRFVIDVPRDLTSDQRRAVDELAKTMNGNPRARLFSGRTEARA</sequence>
<dbReference type="GO" id="GO:0009408">
    <property type="term" value="P:response to heat"/>
    <property type="evidence" value="ECO:0007669"/>
    <property type="project" value="InterPro"/>
</dbReference>
<keyword evidence="4 8" id="KW-0862">Zinc</keyword>
<feature type="repeat" description="CXXCXGXG motif" evidence="8">
    <location>
        <begin position="210"/>
        <end position="217"/>
    </location>
</feature>
<evidence type="ECO:0000256" key="6">
    <source>
        <dbReference type="ARBA" id="ARBA00061004"/>
    </source>
</evidence>
<feature type="binding site" evidence="8">
    <location>
        <position position="174"/>
    </location>
    <ligand>
        <name>Zn(2+)</name>
        <dbReference type="ChEBI" id="CHEBI:29105"/>
        <label>2</label>
    </ligand>
</feature>
<dbReference type="SUPFAM" id="SSF46565">
    <property type="entry name" value="Chaperone J-domain"/>
    <property type="match status" value="1"/>
</dbReference>
<dbReference type="CDD" id="cd10719">
    <property type="entry name" value="DnaJ_zf"/>
    <property type="match status" value="1"/>
</dbReference>
<name>D3FAG4_CONWI</name>
<dbReference type="Gene3D" id="2.10.230.10">
    <property type="entry name" value="Heat shock protein DnaJ, cysteine-rich domain"/>
    <property type="match status" value="1"/>
</dbReference>
<dbReference type="AlphaFoldDB" id="D3FAG4"/>
<evidence type="ECO:0000259" key="11">
    <source>
        <dbReference type="PROSITE" id="PS50076"/>
    </source>
</evidence>
<evidence type="ECO:0000313" key="14">
    <source>
        <dbReference type="Proteomes" id="UP000008229"/>
    </source>
</evidence>
<comment type="subunit">
    <text evidence="8">Homodimer.</text>
</comment>
<dbReference type="PRINTS" id="PR00625">
    <property type="entry name" value="JDOMAIN"/>
</dbReference>
<comment type="subcellular location">
    <subcellularLocation>
        <location evidence="8">Cytoplasm</location>
    </subcellularLocation>
</comment>
<keyword evidence="8" id="KW-0346">Stress response</keyword>
<dbReference type="OrthoDB" id="9779889at2"/>
<comment type="domain">
    <text evidence="8">The J domain is necessary and sufficient to stimulate DnaK ATPase activity. Zinc center 1 plays an important role in the autonomous, DnaK-independent chaperone activity of DnaJ. Zinc center 2 is essential for interaction with DnaK and for DnaJ activity.</text>
</comment>
<dbReference type="GO" id="GO:0042026">
    <property type="term" value="P:protein refolding"/>
    <property type="evidence" value="ECO:0007669"/>
    <property type="project" value="TreeGrafter"/>
</dbReference>
<dbReference type="InterPro" id="IPR036869">
    <property type="entry name" value="J_dom_sf"/>
</dbReference>
<dbReference type="InterPro" id="IPR001623">
    <property type="entry name" value="DnaJ_domain"/>
</dbReference>
<protein>
    <recommendedName>
        <fullName evidence="7 8">Chaperone protein DnaJ</fullName>
    </recommendedName>
</protein>
<dbReference type="HAMAP" id="MF_01152">
    <property type="entry name" value="DnaJ"/>
    <property type="match status" value="1"/>
</dbReference>
<feature type="binding site" evidence="8">
    <location>
        <position position="213"/>
    </location>
    <ligand>
        <name>Zn(2+)</name>
        <dbReference type="ChEBI" id="CHEBI:29105"/>
        <label>1</label>
    </ligand>
</feature>
<dbReference type="SMART" id="SM00271">
    <property type="entry name" value="DnaJ"/>
    <property type="match status" value="1"/>
</dbReference>
<feature type="binding site" evidence="8">
    <location>
        <position position="196"/>
    </location>
    <ligand>
        <name>Zn(2+)</name>
        <dbReference type="ChEBI" id="CHEBI:29105"/>
        <label>2</label>
    </ligand>
</feature>
<dbReference type="STRING" id="469383.Cwoe_0800"/>
<dbReference type="InterPro" id="IPR008971">
    <property type="entry name" value="HSP40/DnaJ_pept-bd"/>
</dbReference>
<feature type="zinc finger region" description="CR-type" evidence="9">
    <location>
        <begin position="144"/>
        <end position="222"/>
    </location>
</feature>
<dbReference type="PANTHER" id="PTHR43096">
    <property type="entry name" value="DNAJ HOMOLOG 1, MITOCHONDRIAL-RELATED"/>
    <property type="match status" value="1"/>
</dbReference>
<dbReference type="InterPro" id="IPR002939">
    <property type="entry name" value="DnaJ_C"/>
</dbReference>
<dbReference type="InterPro" id="IPR018253">
    <property type="entry name" value="DnaJ_domain_CS"/>
</dbReference>
<keyword evidence="1 8" id="KW-0479">Metal-binding</keyword>
<dbReference type="Pfam" id="PF00226">
    <property type="entry name" value="DnaJ"/>
    <property type="match status" value="1"/>
</dbReference>
<dbReference type="GO" id="GO:0031072">
    <property type="term" value="F:heat shock protein binding"/>
    <property type="evidence" value="ECO:0007669"/>
    <property type="project" value="InterPro"/>
</dbReference>
<reference evidence="14" key="2">
    <citation type="submission" date="2010-01" db="EMBL/GenBank/DDBJ databases">
        <title>The complete genome of Conexibacter woesei DSM 14684.</title>
        <authorList>
            <consortium name="US DOE Joint Genome Institute (JGI-PGF)"/>
            <person name="Lucas S."/>
            <person name="Copeland A."/>
            <person name="Lapidus A."/>
            <person name="Glavina del Rio T."/>
            <person name="Dalin E."/>
            <person name="Tice H."/>
            <person name="Bruce D."/>
            <person name="Goodwin L."/>
            <person name="Pitluck S."/>
            <person name="Kyrpides N."/>
            <person name="Mavromatis K."/>
            <person name="Ivanova N."/>
            <person name="Mikhailova N."/>
            <person name="Chertkov O."/>
            <person name="Brettin T."/>
            <person name="Detter J.C."/>
            <person name="Han C."/>
            <person name="Larimer F."/>
            <person name="Land M."/>
            <person name="Hauser L."/>
            <person name="Markowitz V."/>
            <person name="Cheng J.-F."/>
            <person name="Hugenholtz P."/>
            <person name="Woyke T."/>
            <person name="Wu D."/>
            <person name="Pukall R."/>
            <person name="Steenblock K."/>
            <person name="Schneider S."/>
            <person name="Klenk H.-P."/>
            <person name="Eisen J.A."/>
        </authorList>
    </citation>
    <scope>NUCLEOTIDE SEQUENCE [LARGE SCALE GENOMIC DNA]</scope>
    <source>
        <strain evidence="14">DSM 14684 / CIP 108061 / JCM 11494 / NBRC 100937 / ID131577</strain>
    </source>
</reference>
<dbReference type="CDD" id="cd10747">
    <property type="entry name" value="DnaJ_C"/>
    <property type="match status" value="1"/>
</dbReference>
<organism evidence="13 14">
    <name type="scientific">Conexibacter woesei (strain DSM 14684 / CCUG 47730 / CIP 108061 / JCM 11494 / NBRC 100937 / ID131577)</name>
    <dbReference type="NCBI Taxonomy" id="469383"/>
    <lineage>
        <taxon>Bacteria</taxon>
        <taxon>Bacillati</taxon>
        <taxon>Actinomycetota</taxon>
        <taxon>Thermoleophilia</taxon>
        <taxon>Solirubrobacterales</taxon>
        <taxon>Conexibacteraceae</taxon>
        <taxon>Conexibacter</taxon>
    </lineage>
</organism>
<dbReference type="RefSeq" id="WP_012932286.1">
    <property type="nucleotide sequence ID" value="NC_013739.1"/>
</dbReference>
<keyword evidence="8" id="KW-0963">Cytoplasm</keyword>
<keyword evidence="2 8" id="KW-0677">Repeat</keyword>
<reference evidence="13 14" key="1">
    <citation type="journal article" date="2010" name="Stand. Genomic Sci.">
        <title>Complete genome sequence of Conexibacter woesei type strain (ID131577).</title>
        <authorList>
            <person name="Pukall R."/>
            <person name="Lapidus A."/>
            <person name="Glavina Del Rio T."/>
            <person name="Copeland A."/>
            <person name="Tice H."/>
            <person name="Cheng J.-F."/>
            <person name="Lucas S."/>
            <person name="Chen F."/>
            <person name="Nolan M."/>
            <person name="Bruce D."/>
            <person name="Goodwin L."/>
            <person name="Pitluck S."/>
            <person name="Mavromatis K."/>
            <person name="Ivanova N."/>
            <person name="Ovchinnikova G."/>
            <person name="Pati A."/>
            <person name="Chen A."/>
            <person name="Palaniappan K."/>
            <person name="Land M."/>
            <person name="Hauser L."/>
            <person name="Chang Y.-J."/>
            <person name="Jeffries C.D."/>
            <person name="Chain P."/>
            <person name="Meincke L."/>
            <person name="Sims D."/>
            <person name="Brettin T."/>
            <person name="Detter J.C."/>
            <person name="Rohde M."/>
            <person name="Goeker M."/>
            <person name="Bristow J."/>
            <person name="Eisen J.A."/>
            <person name="Markowitz V."/>
            <person name="Kyrpides N.C."/>
            <person name="Klenk H.-P."/>
            <person name="Hugenholtz P."/>
        </authorList>
    </citation>
    <scope>NUCLEOTIDE SEQUENCE [LARGE SCALE GENOMIC DNA]</scope>
    <source>
        <strain evidence="14">DSM 14684 / CIP 108061 / JCM 11494 / NBRC 100937 / ID131577</strain>
    </source>
</reference>
<keyword evidence="8" id="KW-0235">DNA replication</keyword>
<feature type="region of interest" description="Disordered" evidence="10">
    <location>
        <begin position="105"/>
        <end position="129"/>
    </location>
</feature>
<feature type="binding site" evidence="8">
    <location>
        <position position="177"/>
    </location>
    <ligand>
        <name>Zn(2+)</name>
        <dbReference type="ChEBI" id="CHEBI:29105"/>
        <label>2</label>
    </ligand>
</feature>
<evidence type="ECO:0000256" key="4">
    <source>
        <dbReference type="ARBA" id="ARBA00022833"/>
    </source>
</evidence>
<dbReference type="HOGENOM" id="CLU_017633_0_7_11"/>
<feature type="domain" description="CR-type" evidence="12">
    <location>
        <begin position="144"/>
        <end position="222"/>
    </location>
</feature>
<dbReference type="PROSITE" id="PS51188">
    <property type="entry name" value="ZF_CR"/>
    <property type="match status" value="1"/>
</dbReference>
<keyword evidence="5 8" id="KW-0143">Chaperone</keyword>
<comment type="cofactor">
    <cofactor evidence="8">
        <name>Zn(2+)</name>
        <dbReference type="ChEBI" id="CHEBI:29105"/>
    </cofactor>
    <text evidence="8">Binds 2 Zn(2+) ions per monomer.</text>
</comment>
<dbReference type="Proteomes" id="UP000008229">
    <property type="component" value="Chromosome"/>
</dbReference>
<dbReference type="eggNOG" id="COG0484">
    <property type="taxonomic scope" value="Bacteria"/>
</dbReference>
<dbReference type="GO" id="GO:0008270">
    <property type="term" value="F:zinc ion binding"/>
    <property type="evidence" value="ECO:0007669"/>
    <property type="project" value="UniProtKB-UniRule"/>
</dbReference>
<proteinExistence type="inferred from homology"/>
<evidence type="ECO:0000256" key="5">
    <source>
        <dbReference type="ARBA" id="ARBA00023186"/>
    </source>
</evidence>
<dbReference type="NCBIfam" id="TIGR02349">
    <property type="entry name" value="DnaJ_bact"/>
    <property type="match status" value="1"/>
</dbReference>
<dbReference type="PROSITE" id="PS50076">
    <property type="entry name" value="DNAJ_2"/>
    <property type="match status" value="1"/>
</dbReference>
<keyword evidence="3 8" id="KW-0863">Zinc-finger</keyword>
<feature type="binding site" evidence="8">
    <location>
        <position position="199"/>
    </location>
    <ligand>
        <name>Zn(2+)</name>
        <dbReference type="ChEBI" id="CHEBI:29105"/>
        <label>2</label>
    </ligand>
</feature>
<dbReference type="GO" id="GO:0005737">
    <property type="term" value="C:cytoplasm"/>
    <property type="evidence" value="ECO:0007669"/>
    <property type="project" value="UniProtKB-SubCell"/>
</dbReference>
<dbReference type="InterPro" id="IPR012724">
    <property type="entry name" value="DnaJ"/>
</dbReference>
<evidence type="ECO:0000256" key="8">
    <source>
        <dbReference type="HAMAP-Rule" id="MF_01152"/>
    </source>
</evidence>
<dbReference type="SUPFAM" id="SSF57938">
    <property type="entry name" value="DnaJ/Hsp40 cysteine-rich domain"/>
    <property type="match status" value="1"/>
</dbReference>
<dbReference type="Pfam" id="PF01556">
    <property type="entry name" value="DnaJ_C"/>
    <property type="match status" value="1"/>
</dbReference>
<dbReference type="GO" id="GO:0006260">
    <property type="term" value="P:DNA replication"/>
    <property type="evidence" value="ECO:0007669"/>
    <property type="project" value="UniProtKB-KW"/>
</dbReference>
<accession>D3FAG4</accession>
<feature type="compositionally biased region" description="Gly residues" evidence="10">
    <location>
        <begin position="105"/>
        <end position="116"/>
    </location>
</feature>
<keyword evidence="14" id="KW-1185">Reference proteome</keyword>
<dbReference type="Gene3D" id="1.10.287.110">
    <property type="entry name" value="DnaJ domain"/>
    <property type="match status" value="1"/>
</dbReference>
<evidence type="ECO:0000256" key="7">
    <source>
        <dbReference type="ARBA" id="ARBA00067609"/>
    </source>
</evidence>
<feature type="repeat" description="CXXCXGXG motif" evidence="8">
    <location>
        <begin position="174"/>
        <end position="181"/>
    </location>
</feature>
<feature type="binding site" evidence="8">
    <location>
        <position position="160"/>
    </location>
    <ligand>
        <name>Zn(2+)</name>
        <dbReference type="ChEBI" id="CHEBI:29105"/>
        <label>1</label>
    </ligand>
</feature>
<dbReference type="EMBL" id="CP001854">
    <property type="protein sequence ID" value="ADB49233.1"/>
    <property type="molecule type" value="Genomic_DNA"/>
</dbReference>